<organism evidence="6">
    <name type="scientific">marine sediment metagenome</name>
    <dbReference type="NCBI Taxonomy" id="412755"/>
    <lineage>
        <taxon>unclassified sequences</taxon>
        <taxon>metagenomes</taxon>
        <taxon>ecological metagenomes</taxon>
    </lineage>
</organism>
<accession>X1NY09</accession>
<evidence type="ECO:0000256" key="1">
    <source>
        <dbReference type="ARBA" id="ARBA00022741"/>
    </source>
</evidence>
<name>X1NY09_9ZZZZ</name>
<sequence length="146" mass="17435">MDEVKETTRRIACITYTNAAVNEIQYRLSRYLGRDEFEDKFDVGTIHSFCLHNIFRPNHWRLSEFREGFCVLAPDDEHYKEIIESVIMDNALDRRSFDQFELLFRGQNPPYHITREAAQDYWNYLDENNYIDFNGIIYYAAQLTAA</sequence>
<dbReference type="GO" id="GO:0005524">
    <property type="term" value="F:ATP binding"/>
    <property type="evidence" value="ECO:0007669"/>
    <property type="project" value="UniProtKB-KW"/>
</dbReference>
<dbReference type="Gene3D" id="3.40.50.300">
    <property type="entry name" value="P-loop containing nucleotide triphosphate hydrolases"/>
    <property type="match status" value="1"/>
</dbReference>
<evidence type="ECO:0000259" key="5">
    <source>
        <dbReference type="Pfam" id="PF00580"/>
    </source>
</evidence>
<dbReference type="InterPro" id="IPR027417">
    <property type="entry name" value="P-loop_NTPase"/>
</dbReference>
<feature type="non-terminal residue" evidence="6">
    <location>
        <position position="146"/>
    </location>
</feature>
<feature type="domain" description="UvrD-like helicase ATP-binding" evidence="5">
    <location>
        <begin position="7"/>
        <end position="143"/>
    </location>
</feature>
<dbReference type="GO" id="GO:0016787">
    <property type="term" value="F:hydrolase activity"/>
    <property type="evidence" value="ECO:0007669"/>
    <property type="project" value="UniProtKB-KW"/>
</dbReference>
<keyword evidence="4" id="KW-0067">ATP-binding</keyword>
<comment type="caution">
    <text evidence="6">The sequence shown here is derived from an EMBL/GenBank/DDBJ whole genome shotgun (WGS) entry which is preliminary data.</text>
</comment>
<protein>
    <recommendedName>
        <fullName evidence="5">UvrD-like helicase ATP-binding domain-containing protein</fullName>
    </recommendedName>
</protein>
<gene>
    <name evidence="6" type="ORF">S06H3_35510</name>
</gene>
<evidence type="ECO:0000256" key="3">
    <source>
        <dbReference type="ARBA" id="ARBA00022806"/>
    </source>
</evidence>
<dbReference type="AlphaFoldDB" id="X1NY09"/>
<dbReference type="GO" id="GO:0004386">
    <property type="term" value="F:helicase activity"/>
    <property type="evidence" value="ECO:0007669"/>
    <property type="project" value="UniProtKB-KW"/>
</dbReference>
<keyword evidence="1" id="KW-0547">Nucleotide-binding</keyword>
<keyword evidence="3" id="KW-0347">Helicase</keyword>
<dbReference type="InterPro" id="IPR014016">
    <property type="entry name" value="UvrD-like_ATP-bd"/>
</dbReference>
<keyword evidence="2" id="KW-0378">Hydrolase</keyword>
<dbReference type="SUPFAM" id="SSF52540">
    <property type="entry name" value="P-loop containing nucleoside triphosphate hydrolases"/>
    <property type="match status" value="1"/>
</dbReference>
<evidence type="ECO:0000256" key="4">
    <source>
        <dbReference type="ARBA" id="ARBA00022840"/>
    </source>
</evidence>
<evidence type="ECO:0000313" key="6">
    <source>
        <dbReference type="EMBL" id="GAI23549.1"/>
    </source>
</evidence>
<dbReference type="Pfam" id="PF00580">
    <property type="entry name" value="UvrD-helicase"/>
    <property type="match status" value="1"/>
</dbReference>
<reference evidence="6" key="1">
    <citation type="journal article" date="2014" name="Front. Microbiol.">
        <title>High frequency of phylogenetically diverse reductive dehalogenase-homologous genes in deep subseafloor sedimentary metagenomes.</title>
        <authorList>
            <person name="Kawai M."/>
            <person name="Futagami T."/>
            <person name="Toyoda A."/>
            <person name="Takaki Y."/>
            <person name="Nishi S."/>
            <person name="Hori S."/>
            <person name="Arai W."/>
            <person name="Tsubouchi T."/>
            <person name="Morono Y."/>
            <person name="Uchiyama I."/>
            <person name="Ito T."/>
            <person name="Fujiyama A."/>
            <person name="Inagaki F."/>
            <person name="Takami H."/>
        </authorList>
    </citation>
    <scope>NUCLEOTIDE SEQUENCE</scope>
    <source>
        <strain evidence="6">Expedition CK06-06</strain>
    </source>
</reference>
<proteinExistence type="predicted"/>
<evidence type="ECO:0000256" key="2">
    <source>
        <dbReference type="ARBA" id="ARBA00022801"/>
    </source>
</evidence>
<dbReference type="EMBL" id="BARV01021425">
    <property type="protein sequence ID" value="GAI23549.1"/>
    <property type="molecule type" value="Genomic_DNA"/>
</dbReference>